<dbReference type="AlphaFoldDB" id="A0A8J1UCW2"/>
<dbReference type="InterPro" id="IPR038772">
    <property type="entry name" value="Sph/SMPD2-like"/>
</dbReference>
<dbReference type="SMART" id="SM00175">
    <property type="entry name" value="RAB"/>
    <property type="match status" value="1"/>
</dbReference>
<dbReference type="GO" id="GO:0005576">
    <property type="term" value="C:extracellular region"/>
    <property type="evidence" value="ECO:0007669"/>
    <property type="project" value="InterPro"/>
</dbReference>
<comment type="similarity">
    <text evidence="1">Belongs to the neutral sphingomyelinase family.</text>
</comment>
<evidence type="ECO:0000259" key="7">
    <source>
        <dbReference type="Pfam" id="PF03372"/>
    </source>
</evidence>
<dbReference type="InterPro" id="IPR027417">
    <property type="entry name" value="P-loop_NTPase"/>
</dbReference>
<dbReference type="Pfam" id="PF03372">
    <property type="entry name" value="Exo_endo_phos"/>
    <property type="match status" value="1"/>
</dbReference>
<dbReference type="EMBL" id="CAIIXF020000006">
    <property type="protein sequence ID" value="CAH1785361.1"/>
    <property type="molecule type" value="Genomic_DNA"/>
</dbReference>
<protein>
    <recommendedName>
        <fullName evidence="2">sphingomyelin phosphodiesterase</fullName>
        <ecNumber evidence="2">3.1.4.12</ecNumber>
    </recommendedName>
</protein>
<evidence type="ECO:0000313" key="9">
    <source>
        <dbReference type="Proteomes" id="UP000749559"/>
    </source>
</evidence>
<dbReference type="PROSITE" id="PS51421">
    <property type="entry name" value="RAS"/>
    <property type="match status" value="1"/>
</dbReference>
<accession>A0A8J1UCW2</accession>
<keyword evidence="3" id="KW-0732">Signal</keyword>
<name>A0A8J1UCW2_OWEFU</name>
<dbReference type="InterPro" id="IPR005135">
    <property type="entry name" value="Endo/exonuclease/phosphatase"/>
</dbReference>
<dbReference type="InterPro" id="IPR036691">
    <property type="entry name" value="Endo/exonu/phosph_ase_sf"/>
</dbReference>
<gene>
    <name evidence="8" type="ORF">OFUS_LOCUS11431</name>
</gene>
<dbReference type="GO" id="GO:0004767">
    <property type="term" value="F:sphingomyelin phosphodiesterase activity"/>
    <property type="evidence" value="ECO:0007669"/>
    <property type="project" value="UniProtKB-EC"/>
</dbReference>
<dbReference type="InterPro" id="IPR001806">
    <property type="entry name" value="Small_GTPase"/>
</dbReference>
<keyword evidence="9" id="KW-1185">Reference proteome</keyword>
<organism evidence="8 9">
    <name type="scientific">Owenia fusiformis</name>
    <name type="common">Polychaete worm</name>
    <dbReference type="NCBI Taxonomy" id="6347"/>
    <lineage>
        <taxon>Eukaryota</taxon>
        <taxon>Metazoa</taxon>
        <taxon>Spiralia</taxon>
        <taxon>Lophotrochozoa</taxon>
        <taxon>Annelida</taxon>
        <taxon>Polychaeta</taxon>
        <taxon>Sedentaria</taxon>
        <taxon>Canalipalpata</taxon>
        <taxon>Sabellida</taxon>
        <taxon>Oweniida</taxon>
        <taxon>Oweniidae</taxon>
        <taxon>Owenia</taxon>
    </lineage>
</organism>
<evidence type="ECO:0000256" key="4">
    <source>
        <dbReference type="ARBA" id="ARBA00022801"/>
    </source>
</evidence>
<dbReference type="PROSITE" id="PS51419">
    <property type="entry name" value="RAB"/>
    <property type="match status" value="1"/>
</dbReference>
<evidence type="ECO:0000256" key="1">
    <source>
        <dbReference type="ARBA" id="ARBA00006335"/>
    </source>
</evidence>
<dbReference type="CDD" id="cd09078">
    <property type="entry name" value="nSMase"/>
    <property type="match status" value="1"/>
</dbReference>
<feature type="region of interest" description="Disordered" evidence="6">
    <location>
        <begin position="198"/>
        <end position="218"/>
    </location>
</feature>
<dbReference type="GO" id="GO:0003924">
    <property type="term" value="F:GTPase activity"/>
    <property type="evidence" value="ECO:0007669"/>
    <property type="project" value="InterPro"/>
</dbReference>
<dbReference type="Gene3D" id="3.40.50.300">
    <property type="entry name" value="P-loop containing nucleotide triphosphate hydrolases"/>
    <property type="match status" value="1"/>
</dbReference>
<feature type="compositionally biased region" description="Polar residues" evidence="6">
    <location>
        <begin position="262"/>
        <end position="278"/>
    </location>
</feature>
<keyword evidence="4" id="KW-0378">Hydrolase</keyword>
<evidence type="ECO:0000256" key="2">
    <source>
        <dbReference type="ARBA" id="ARBA00012369"/>
    </source>
</evidence>
<evidence type="ECO:0000256" key="5">
    <source>
        <dbReference type="ARBA" id="ARBA00049371"/>
    </source>
</evidence>
<dbReference type="OrthoDB" id="5239715at2759"/>
<dbReference type="SUPFAM" id="SSF56219">
    <property type="entry name" value="DNase I-like"/>
    <property type="match status" value="1"/>
</dbReference>
<dbReference type="Proteomes" id="UP000749559">
    <property type="component" value="Unassembled WGS sequence"/>
</dbReference>
<feature type="domain" description="Endonuclease/exonuclease/phosphatase" evidence="7">
    <location>
        <begin position="656"/>
        <end position="872"/>
    </location>
</feature>
<dbReference type="SMART" id="SM00174">
    <property type="entry name" value="RHO"/>
    <property type="match status" value="1"/>
</dbReference>
<dbReference type="GO" id="GO:0005525">
    <property type="term" value="F:GTP binding"/>
    <property type="evidence" value="ECO:0007669"/>
    <property type="project" value="InterPro"/>
</dbReference>
<feature type="region of interest" description="Disordered" evidence="6">
    <location>
        <begin position="68"/>
        <end position="93"/>
    </location>
</feature>
<evidence type="ECO:0000256" key="3">
    <source>
        <dbReference type="ARBA" id="ARBA00022729"/>
    </source>
</evidence>
<dbReference type="PANTHER" id="PTHR16320:SF23">
    <property type="entry name" value="SPHINGOMYELINASE C 1"/>
    <property type="match status" value="1"/>
</dbReference>
<dbReference type="SUPFAM" id="SSF52540">
    <property type="entry name" value="P-loop containing nucleoside triphosphate hydrolases"/>
    <property type="match status" value="1"/>
</dbReference>
<comment type="caution">
    <text evidence="8">The sequence shown here is derived from an EMBL/GenBank/DDBJ whole genome shotgun (WGS) entry which is preliminary data.</text>
</comment>
<evidence type="ECO:0000256" key="6">
    <source>
        <dbReference type="SAM" id="MobiDB-lite"/>
    </source>
</evidence>
<dbReference type="PRINTS" id="PR00449">
    <property type="entry name" value="RASTRNSFRMNG"/>
</dbReference>
<dbReference type="EC" id="3.1.4.12" evidence="2"/>
<comment type="catalytic activity">
    <reaction evidence="5">
        <text>N-(hexadecanoyl)-sphing-4-enine-1-phosphocholine + H2O = N-hexadecanoylsphing-4-enine + phosphocholine + H(+)</text>
        <dbReference type="Rhea" id="RHEA:45644"/>
        <dbReference type="ChEBI" id="CHEBI:15377"/>
        <dbReference type="ChEBI" id="CHEBI:15378"/>
        <dbReference type="ChEBI" id="CHEBI:72959"/>
        <dbReference type="ChEBI" id="CHEBI:78646"/>
        <dbReference type="ChEBI" id="CHEBI:295975"/>
    </reaction>
    <physiologicalReaction direction="left-to-right" evidence="5">
        <dbReference type="Rhea" id="RHEA:45645"/>
    </physiologicalReaction>
</comment>
<sequence>MWCGAKVTSERDLHDFYEKKTHTVNTDIVETSKETNGQIEGRGNEVKNGHEVKPGECLQLRRTDLNFHELTSTPQSSRRRGDLADSSSTTDDSSSLYYYTSSTIEDPFDGTDGAGIKVPQVQTMKTFHPVEYAKINAVRQVISAGELTNLANSTLRDCIKYETDQLAYSLDNVKINNDGVYNSFGNLPLYSKVPYQDSSDTDYGSVTTDSSGPSFDSTLTSDTNQTYHFADTATFTDINISPNPKIAKSDHNNPQKKCVKNTIENSSSISTKNSTLDRTGSRLSRSKKSKDDNCLDPEYTTNCAQAFLNGSLQSPCVKNRHDGSENGDEMKLVVLGGVSVGKTALCQTFVNDQFLDCCLQGVLPTGLYFGGTIRVDGEEENIRIFDHSHTFVRLSSTHHHQHYFRDAIIGADGFVLIYSIVDRKSFDEIRKCIACVNFWRNSKSLPIVLVANKMDVSEDREVTVEEGRQLAFEIGAAFYESSAFLGNYHVTKLFHDLIRQIASVRLRREFEKESAIQSDKLCGAETLLAVNGQAGDQCTPLELPCPTGFECHPDELMCYAEPPPVNGNRPHVWIDCTRDAADCGVFGFEYDVSHPRGSPDDTWCPVTSERHRCVSREALPISPPSPANQLRVMSYNIFEREFAITHDGQRERTCRIPRLFTEQWPYLDVVCFQEGFMGGCWPDHVSLRDLMSQHGWNYNTRTIDDPDETVENGGVYFASRWPIIEEDQHIYTNYSDESVELFVSKGVGYAKVRKSVNGSSRNYNLFCSHLQAGGDFDDIRLGQAGEMRGFADSKGIPQTEPVIYLGDFNTDMYNPFVFDPFIETLGAAMPIIGPDSPLNATIDRMNDIKNISSGGGAPRWRWIDHVVFSNSYLQPVNALQEAHRIFHAPRFPVCWCERCITLEDYMYPDNTECDSTENLGDLSDHHAAIGFLEFP</sequence>
<reference evidence="8" key="1">
    <citation type="submission" date="2022-03" db="EMBL/GenBank/DDBJ databases">
        <authorList>
            <person name="Martin C."/>
        </authorList>
    </citation>
    <scope>NUCLEOTIDE SEQUENCE</scope>
</reference>
<proteinExistence type="inferred from homology"/>
<dbReference type="InterPro" id="IPR017766">
    <property type="entry name" value="Sphingomyelinase/PLipase_C"/>
</dbReference>
<dbReference type="Pfam" id="PF00071">
    <property type="entry name" value="Ras"/>
    <property type="match status" value="1"/>
</dbReference>
<dbReference type="Gene3D" id="3.60.10.10">
    <property type="entry name" value="Endonuclease/exonuclease/phosphatase"/>
    <property type="match status" value="1"/>
</dbReference>
<dbReference type="SMART" id="SM00173">
    <property type="entry name" value="RAS"/>
    <property type="match status" value="1"/>
</dbReference>
<dbReference type="PANTHER" id="PTHR16320">
    <property type="entry name" value="SPHINGOMYELINASE FAMILY MEMBER"/>
    <property type="match status" value="1"/>
</dbReference>
<evidence type="ECO:0000313" key="8">
    <source>
        <dbReference type="EMBL" id="CAH1785361.1"/>
    </source>
</evidence>
<feature type="region of interest" description="Disordered" evidence="6">
    <location>
        <begin position="243"/>
        <end position="292"/>
    </location>
</feature>